<protein>
    <submittedName>
        <fullName evidence="2">Uncharacterized protein</fullName>
    </submittedName>
</protein>
<evidence type="ECO:0000256" key="1">
    <source>
        <dbReference type="SAM" id="MobiDB-lite"/>
    </source>
</evidence>
<keyword evidence="3" id="KW-1185">Reference proteome</keyword>
<evidence type="ECO:0000313" key="3">
    <source>
        <dbReference type="Proteomes" id="UP001419268"/>
    </source>
</evidence>
<sequence length="94" mass="10969">MLQPHRLRGAEERLQQRLRPRPIPPQHRHNLTHLPITKPTKLLAKMPSPLVQNLLPRQSLQRLVSRVVELATLQRIQHAVRAVLLKPSRLEILM</sequence>
<gene>
    <name evidence="2" type="ORF">Scep_006302</name>
</gene>
<dbReference type="Proteomes" id="UP001419268">
    <property type="component" value="Unassembled WGS sequence"/>
</dbReference>
<dbReference type="AlphaFoldDB" id="A0AAP0K8Y4"/>
<dbReference type="EMBL" id="JBBNAG010000003">
    <property type="protein sequence ID" value="KAK9147545.1"/>
    <property type="molecule type" value="Genomic_DNA"/>
</dbReference>
<organism evidence="2 3">
    <name type="scientific">Stephania cephalantha</name>
    <dbReference type="NCBI Taxonomy" id="152367"/>
    <lineage>
        <taxon>Eukaryota</taxon>
        <taxon>Viridiplantae</taxon>
        <taxon>Streptophyta</taxon>
        <taxon>Embryophyta</taxon>
        <taxon>Tracheophyta</taxon>
        <taxon>Spermatophyta</taxon>
        <taxon>Magnoliopsida</taxon>
        <taxon>Ranunculales</taxon>
        <taxon>Menispermaceae</taxon>
        <taxon>Menispermoideae</taxon>
        <taxon>Cissampelideae</taxon>
        <taxon>Stephania</taxon>
    </lineage>
</organism>
<feature type="region of interest" description="Disordered" evidence="1">
    <location>
        <begin position="1"/>
        <end position="32"/>
    </location>
</feature>
<accession>A0AAP0K8Y4</accession>
<reference evidence="2 3" key="1">
    <citation type="submission" date="2024-01" db="EMBL/GenBank/DDBJ databases">
        <title>Genome assemblies of Stephania.</title>
        <authorList>
            <person name="Yang L."/>
        </authorList>
    </citation>
    <scope>NUCLEOTIDE SEQUENCE [LARGE SCALE GENOMIC DNA]</scope>
    <source>
        <strain evidence="2">JXDWG</strain>
        <tissue evidence="2">Leaf</tissue>
    </source>
</reference>
<evidence type="ECO:0000313" key="2">
    <source>
        <dbReference type="EMBL" id="KAK9147545.1"/>
    </source>
</evidence>
<comment type="caution">
    <text evidence="2">The sequence shown here is derived from an EMBL/GenBank/DDBJ whole genome shotgun (WGS) entry which is preliminary data.</text>
</comment>
<proteinExistence type="predicted"/>
<feature type="compositionally biased region" description="Basic residues" evidence="1">
    <location>
        <begin position="16"/>
        <end position="31"/>
    </location>
</feature>
<name>A0AAP0K8Y4_9MAGN</name>